<evidence type="ECO:0000313" key="1">
    <source>
        <dbReference type="EMBL" id="GCA65337.1"/>
    </source>
</evidence>
<dbReference type="AlphaFoldDB" id="A0A391NWH4"/>
<proteinExistence type="predicted"/>
<evidence type="ECO:0000313" key="2">
    <source>
        <dbReference type="Proteomes" id="UP000265618"/>
    </source>
</evidence>
<gene>
    <name evidence="1" type="ORF">KIPB_016893</name>
</gene>
<reference evidence="1 2" key="1">
    <citation type="journal article" date="2018" name="PLoS ONE">
        <title>The draft genome of Kipferlia bialata reveals reductive genome evolution in fornicate parasites.</title>
        <authorList>
            <person name="Tanifuji G."/>
            <person name="Takabayashi S."/>
            <person name="Kume K."/>
            <person name="Takagi M."/>
            <person name="Nakayama T."/>
            <person name="Kamikawa R."/>
            <person name="Inagaki Y."/>
            <person name="Hashimoto T."/>
        </authorList>
    </citation>
    <scope>NUCLEOTIDE SEQUENCE [LARGE SCALE GENOMIC DNA]</scope>
    <source>
        <strain evidence="1">NY0173</strain>
    </source>
</reference>
<dbReference type="Proteomes" id="UP000265618">
    <property type="component" value="Unassembled WGS sequence"/>
</dbReference>
<comment type="caution">
    <text evidence="1">The sequence shown here is derived from an EMBL/GenBank/DDBJ whole genome shotgun (WGS) entry which is preliminary data.</text>
</comment>
<accession>A0A391NWH4</accession>
<feature type="non-terminal residue" evidence="1">
    <location>
        <position position="1"/>
    </location>
</feature>
<sequence>GPVLALKAGDVLLTPLTGYHTPFVHCDCDIACSLGLTVL</sequence>
<organism evidence="1 2">
    <name type="scientific">Kipferlia bialata</name>
    <dbReference type="NCBI Taxonomy" id="797122"/>
    <lineage>
        <taxon>Eukaryota</taxon>
        <taxon>Metamonada</taxon>
        <taxon>Carpediemonas-like organisms</taxon>
        <taxon>Kipferlia</taxon>
    </lineage>
</organism>
<protein>
    <submittedName>
        <fullName evidence="1">Uncharacterized protein</fullName>
    </submittedName>
</protein>
<dbReference type="EMBL" id="BDIP01010772">
    <property type="protein sequence ID" value="GCA65337.1"/>
    <property type="molecule type" value="Genomic_DNA"/>
</dbReference>
<name>A0A391NWH4_9EUKA</name>
<keyword evidence="2" id="KW-1185">Reference proteome</keyword>